<evidence type="ECO:0000313" key="3">
    <source>
        <dbReference type="Proteomes" id="UP001180020"/>
    </source>
</evidence>
<reference evidence="2" key="1">
    <citation type="journal article" date="2023" name="Nat. Commun.">
        <title>Diploid and tetraploid genomes of Acorus and the evolution of monocots.</title>
        <authorList>
            <person name="Ma L."/>
            <person name="Liu K.W."/>
            <person name="Li Z."/>
            <person name="Hsiao Y.Y."/>
            <person name="Qi Y."/>
            <person name="Fu T."/>
            <person name="Tang G.D."/>
            <person name="Zhang D."/>
            <person name="Sun W.H."/>
            <person name="Liu D.K."/>
            <person name="Li Y."/>
            <person name="Chen G.Z."/>
            <person name="Liu X.D."/>
            <person name="Liao X.Y."/>
            <person name="Jiang Y.T."/>
            <person name="Yu X."/>
            <person name="Hao Y."/>
            <person name="Huang J."/>
            <person name="Zhao X.W."/>
            <person name="Ke S."/>
            <person name="Chen Y.Y."/>
            <person name="Wu W.L."/>
            <person name="Hsu J.L."/>
            <person name="Lin Y.F."/>
            <person name="Huang M.D."/>
            <person name="Li C.Y."/>
            <person name="Huang L."/>
            <person name="Wang Z.W."/>
            <person name="Zhao X."/>
            <person name="Zhong W.Y."/>
            <person name="Peng D.H."/>
            <person name="Ahmad S."/>
            <person name="Lan S."/>
            <person name="Zhang J.S."/>
            <person name="Tsai W.C."/>
            <person name="Van de Peer Y."/>
            <person name="Liu Z.J."/>
        </authorList>
    </citation>
    <scope>NUCLEOTIDE SEQUENCE</scope>
    <source>
        <strain evidence="2">CP</strain>
    </source>
</reference>
<organism evidence="2 3">
    <name type="scientific">Acorus calamus</name>
    <name type="common">Sweet flag</name>
    <dbReference type="NCBI Taxonomy" id="4465"/>
    <lineage>
        <taxon>Eukaryota</taxon>
        <taxon>Viridiplantae</taxon>
        <taxon>Streptophyta</taxon>
        <taxon>Embryophyta</taxon>
        <taxon>Tracheophyta</taxon>
        <taxon>Spermatophyta</taxon>
        <taxon>Magnoliopsida</taxon>
        <taxon>Liliopsida</taxon>
        <taxon>Acoraceae</taxon>
        <taxon>Acorus</taxon>
    </lineage>
</organism>
<accession>A0AAV9DPQ9</accession>
<dbReference type="EMBL" id="JAUJYO010000012">
    <property type="protein sequence ID" value="KAK1302936.1"/>
    <property type="molecule type" value="Genomic_DNA"/>
</dbReference>
<feature type="region of interest" description="Disordered" evidence="1">
    <location>
        <begin position="1"/>
        <end position="29"/>
    </location>
</feature>
<feature type="compositionally biased region" description="Basic and acidic residues" evidence="1">
    <location>
        <begin position="1"/>
        <end position="15"/>
    </location>
</feature>
<protein>
    <submittedName>
        <fullName evidence="2">Uncharacterized protein</fullName>
    </submittedName>
</protein>
<keyword evidence="3" id="KW-1185">Reference proteome</keyword>
<dbReference type="AlphaFoldDB" id="A0AAV9DPQ9"/>
<reference evidence="2" key="2">
    <citation type="submission" date="2023-06" db="EMBL/GenBank/DDBJ databases">
        <authorList>
            <person name="Ma L."/>
            <person name="Liu K.-W."/>
            <person name="Li Z."/>
            <person name="Hsiao Y.-Y."/>
            <person name="Qi Y."/>
            <person name="Fu T."/>
            <person name="Tang G."/>
            <person name="Zhang D."/>
            <person name="Sun W.-H."/>
            <person name="Liu D.-K."/>
            <person name="Li Y."/>
            <person name="Chen G.-Z."/>
            <person name="Liu X.-D."/>
            <person name="Liao X.-Y."/>
            <person name="Jiang Y.-T."/>
            <person name="Yu X."/>
            <person name="Hao Y."/>
            <person name="Huang J."/>
            <person name="Zhao X.-W."/>
            <person name="Ke S."/>
            <person name="Chen Y.-Y."/>
            <person name="Wu W.-L."/>
            <person name="Hsu J.-L."/>
            <person name="Lin Y.-F."/>
            <person name="Huang M.-D."/>
            <person name="Li C.-Y."/>
            <person name="Huang L."/>
            <person name="Wang Z.-W."/>
            <person name="Zhao X."/>
            <person name="Zhong W.-Y."/>
            <person name="Peng D.-H."/>
            <person name="Ahmad S."/>
            <person name="Lan S."/>
            <person name="Zhang J.-S."/>
            <person name="Tsai W.-C."/>
            <person name="Van De Peer Y."/>
            <person name="Liu Z.-J."/>
        </authorList>
    </citation>
    <scope>NUCLEOTIDE SEQUENCE</scope>
    <source>
        <strain evidence="2">CP</strain>
        <tissue evidence="2">Leaves</tissue>
    </source>
</reference>
<sequence length="72" mass="7964">MAGKEKMAIEGEGKLKPIKTAGKPLQSRCSTSRELSPLDSFRFLRLGPRCFHGSRKGTTLFTGACLRNPWLV</sequence>
<gene>
    <name evidence="2" type="ORF">QJS10_CPB12g00800</name>
</gene>
<comment type="caution">
    <text evidence="2">The sequence shown here is derived from an EMBL/GenBank/DDBJ whole genome shotgun (WGS) entry which is preliminary data.</text>
</comment>
<name>A0AAV9DPQ9_ACOCL</name>
<evidence type="ECO:0000313" key="2">
    <source>
        <dbReference type="EMBL" id="KAK1302936.1"/>
    </source>
</evidence>
<dbReference type="Proteomes" id="UP001180020">
    <property type="component" value="Unassembled WGS sequence"/>
</dbReference>
<proteinExistence type="predicted"/>
<evidence type="ECO:0000256" key="1">
    <source>
        <dbReference type="SAM" id="MobiDB-lite"/>
    </source>
</evidence>